<gene>
    <name evidence="1" type="primary">RvY_16199-1</name>
    <name evidence="1" type="synonym">RvY_16199.1</name>
    <name evidence="1" type="ORF">RvY_16199</name>
</gene>
<accession>A0A1D1VXM1</accession>
<reference evidence="1 2" key="1">
    <citation type="journal article" date="2016" name="Nat. Commun.">
        <title>Extremotolerant tardigrade genome and improved radiotolerance of human cultured cells by tardigrade-unique protein.</title>
        <authorList>
            <person name="Hashimoto T."/>
            <person name="Horikawa D.D."/>
            <person name="Saito Y."/>
            <person name="Kuwahara H."/>
            <person name="Kozuka-Hata H."/>
            <person name="Shin-I T."/>
            <person name="Minakuchi Y."/>
            <person name="Ohishi K."/>
            <person name="Motoyama A."/>
            <person name="Aizu T."/>
            <person name="Enomoto A."/>
            <person name="Kondo K."/>
            <person name="Tanaka S."/>
            <person name="Hara Y."/>
            <person name="Koshikawa S."/>
            <person name="Sagara H."/>
            <person name="Miura T."/>
            <person name="Yokobori S."/>
            <person name="Miyagawa K."/>
            <person name="Suzuki Y."/>
            <person name="Kubo T."/>
            <person name="Oyama M."/>
            <person name="Kohara Y."/>
            <person name="Fujiyama A."/>
            <person name="Arakawa K."/>
            <person name="Katayama T."/>
            <person name="Toyoda A."/>
            <person name="Kunieda T."/>
        </authorList>
    </citation>
    <scope>NUCLEOTIDE SEQUENCE [LARGE SCALE GENOMIC DNA]</scope>
    <source>
        <strain evidence="1 2">YOKOZUNA-1</strain>
    </source>
</reference>
<evidence type="ECO:0000313" key="2">
    <source>
        <dbReference type="Proteomes" id="UP000186922"/>
    </source>
</evidence>
<keyword evidence="2" id="KW-1185">Reference proteome</keyword>
<proteinExistence type="predicted"/>
<dbReference type="Proteomes" id="UP000186922">
    <property type="component" value="Unassembled WGS sequence"/>
</dbReference>
<sequence>MTSEPDAGGYLTGIARPADQRTKILRVCRPQEILASSATLSDIDLPDPPHQPAT</sequence>
<protein>
    <submittedName>
        <fullName evidence="1">Uncharacterized protein</fullName>
    </submittedName>
</protein>
<dbReference type="AlphaFoldDB" id="A0A1D1VXM1"/>
<name>A0A1D1VXM1_RAMVA</name>
<dbReference type="EMBL" id="BDGG01000013">
    <property type="protein sequence ID" value="GAV06172.1"/>
    <property type="molecule type" value="Genomic_DNA"/>
</dbReference>
<comment type="caution">
    <text evidence="1">The sequence shown here is derived from an EMBL/GenBank/DDBJ whole genome shotgun (WGS) entry which is preliminary data.</text>
</comment>
<evidence type="ECO:0000313" key="1">
    <source>
        <dbReference type="EMBL" id="GAV06172.1"/>
    </source>
</evidence>
<organism evidence="1 2">
    <name type="scientific">Ramazzottius varieornatus</name>
    <name type="common">Water bear</name>
    <name type="synonym">Tardigrade</name>
    <dbReference type="NCBI Taxonomy" id="947166"/>
    <lineage>
        <taxon>Eukaryota</taxon>
        <taxon>Metazoa</taxon>
        <taxon>Ecdysozoa</taxon>
        <taxon>Tardigrada</taxon>
        <taxon>Eutardigrada</taxon>
        <taxon>Parachela</taxon>
        <taxon>Hypsibioidea</taxon>
        <taxon>Ramazzottiidae</taxon>
        <taxon>Ramazzottius</taxon>
    </lineage>
</organism>